<organism evidence="13 14">
    <name type="scientific">Nocardia speluncae</name>
    <dbReference type="NCBI Taxonomy" id="419477"/>
    <lineage>
        <taxon>Bacteria</taxon>
        <taxon>Bacillati</taxon>
        <taxon>Actinomycetota</taxon>
        <taxon>Actinomycetes</taxon>
        <taxon>Mycobacteriales</taxon>
        <taxon>Nocardiaceae</taxon>
        <taxon>Nocardia</taxon>
    </lineage>
</organism>
<evidence type="ECO:0000256" key="4">
    <source>
        <dbReference type="ARBA" id="ARBA00022553"/>
    </source>
</evidence>
<dbReference type="InterPro" id="IPR050736">
    <property type="entry name" value="Sensor_HK_Regulatory"/>
</dbReference>
<dbReference type="AlphaFoldDB" id="A0A846XGS9"/>
<evidence type="ECO:0000256" key="6">
    <source>
        <dbReference type="ARBA" id="ARBA00022692"/>
    </source>
</evidence>
<dbReference type="InterPro" id="IPR003660">
    <property type="entry name" value="HAMP_dom"/>
</dbReference>
<dbReference type="SMART" id="SM00388">
    <property type="entry name" value="HisKA"/>
    <property type="match status" value="1"/>
</dbReference>
<evidence type="ECO:0000256" key="8">
    <source>
        <dbReference type="ARBA" id="ARBA00022989"/>
    </source>
</evidence>
<dbReference type="InterPro" id="IPR036890">
    <property type="entry name" value="HATPase_C_sf"/>
</dbReference>
<dbReference type="PROSITE" id="PS50885">
    <property type="entry name" value="HAMP"/>
    <property type="match status" value="1"/>
</dbReference>
<keyword evidence="10" id="KW-0472">Membrane</keyword>
<evidence type="ECO:0000256" key="9">
    <source>
        <dbReference type="ARBA" id="ARBA00023012"/>
    </source>
</evidence>
<sequence>MSRLTVTDSDGRGGFPGRLRQAADRVAAVLPRPLDRIRSIKLKLAVLMTFAGGLAFGYFRLQIGWLPPMTTLAAMVIALVSSQFLAHGITTPLREMTAAAQRMARGDYTRRVRASSRDEVGQLAEAFNRMADDLAAADRQRRDLIANVSHELRTPITALSAVLENLVDGVSQPDPKTLETALAQTERLGRLVSELLDISSIEAGAVPLDRGAFAIAPLFAEVVAEVEVMTAASGRGIRFRSEVAPATATVYADRARLHQVLLNLLDNAARHGPAGGEVRLRAHTVGGDLVIDVEDDGPGIPPAQRDRIFDRFTRGGRTDGGGTGLGLAIARWVIDLHRGSIAVTDPGSRIRVVLPATEPTGH</sequence>
<gene>
    <name evidence="13" type="ORF">HGA13_21215</name>
</gene>
<keyword evidence="6 10" id="KW-0812">Transmembrane</keyword>
<dbReference type="SUPFAM" id="SSF158472">
    <property type="entry name" value="HAMP domain-like"/>
    <property type="match status" value="1"/>
</dbReference>
<proteinExistence type="predicted"/>
<keyword evidence="8 10" id="KW-1133">Transmembrane helix</keyword>
<dbReference type="Gene3D" id="3.30.565.10">
    <property type="entry name" value="Histidine kinase-like ATPase, C-terminal domain"/>
    <property type="match status" value="1"/>
</dbReference>
<dbReference type="EC" id="2.7.13.3" evidence="3"/>
<dbReference type="GO" id="GO:0005886">
    <property type="term" value="C:plasma membrane"/>
    <property type="evidence" value="ECO:0007669"/>
    <property type="project" value="UniProtKB-SubCell"/>
</dbReference>
<dbReference type="InterPro" id="IPR004358">
    <property type="entry name" value="Sig_transdc_His_kin-like_C"/>
</dbReference>
<evidence type="ECO:0000313" key="14">
    <source>
        <dbReference type="Proteomes" id="UP000565715"/>
    </source>
</evidence>
<dbReference type="Gene3D" id="6.10.340.10">
    <property type="match status" value="1"/>
</dbReference>
<protein>
    <recommendedName>
        <fullName evidence="3">histidine kinase</fullName>
        <ecNumber evidence="3">2.7.13.3</ecNumber>
    </recommendedName>
</protein>
<dbReference type="Pfam" id="PF02518">
    <property type="entry name" value="HATPase_c"/>
    <property type="match status" value="1"/>
</dbReference>
<dbReference type="SMART" id="SM00387">
    <property type="entry name" value="HATPase_c"/>
    <property type="match status" value="1"/>
</dbReference>
<dbReference type="FunFam" id="1.10.287.130:FF:000001">
    <property type="entry name" value="Two-component sensor histidine kinase"/>
    <property type="match status" value="1"/>
</dbReference>
<feature type="transmembrane region" description="Helical" evidence="10">
    <location>
        <begin position="42"/>
        <end position="59"/>
    </location>
</feature>
<evidence type="ECO:0000256" key="2">
    <source>
        <dbReference type="ARBA" id="ARBA00004236"/>
    </source>
</evidence>
<evidence type="ECO:0000256" key="7">
    <source>
        <dbReference type="ARBA" id="ARBA00022777"/>
    </source>
</evidence>
<dbReference type="CDD" id="cd06225">
    <property type="entry name" value="HAMP"/>
    <property type="match status" value="1"/>
</dbReference>
<dbReference type="Pfam" id="PF00672">
    <property type="entry name" value="HAMP"/>
    <property type="match status" value="1"/>
</dbReference>
<reference evidence="13 14" key="1">
    <citation type="submission" date="2020-04" db="EMBL/GenBank/DDBJ databases">
        <title>MicrobeNet Type strains.</title>
        <authorList>
            <person name="Nicholson A.C."/>
        </authorList>
    </citation>
    <scope>NUCLEOTIDE SEQUENCE [LARGE SCALE GENOMIC DNA]</scope>
    <source>
        <strain evidence="13 14">DSM 45078</strain>
    </source>
</reference>
<keyword evidence="7 13" id="KW-0418">Kinase</keyword>
<dbReference type="Pfam" id="PF00512">
    <property type="entry name" value="HisKA"/>
    <property type="match status" value="1"/>
</dbReference>
<dbReference type="PANTHER" id="PTHR43711">
    <property type="entry name" value="TWO-COMPONENT HISTIDINE KINASE"/>
    <property type="match status" value="1"/>
</dbReference>
<evidence type="ECO:0000259" key="11">
    <source>
        <dbReference type="PROSITE" id="PS50109"/>
    </source>
</evidence>
<evidence type="ECO:0000256" key="10">
    <source>
        <dbReference type="SAM" id="Phobius"/>
    </source>
</evidence>
<keyword evidence="5" id="KW-0808">Transferase</keyword>
<dbReference type="Proteomes" id="UP000565715">
    <property type="component" value="Unassembled WGS sequence"/>
</dbReference>
<comment type="catalytic activity">
    <reaction evidence="1">
        <text>ATP + protein L-histidine = ADP + protein N-phospho-L-histidine.</text>
        <dbReference type="EC" id="2.7.13.3"/>
    </reaction>
</comment>
<dbReference type="GO" id="GO:0000155">
    <property type="term" value="F:phosphorelay sensor kinase activity"/>
    <property type="evidence" value="ECO:0007669"/>
    <property type="project" value="InterPro"/>
</dbReference>
<dbReference type="InterPro" id="IPR003594">
    <property type="entry name" value="HATPase_dom"/>
</dbReference>
<dbReference type="Gene3D" id="1.10.287.130">
    <property type="match status" value="1"/>
</dbReference>
<dbReference type="SUPFAM" id="SSF47384">
    <property type="entry name" value="Homodimeric domain of signal transducing histidine kinase"/>
    <property type="match status" value="1"/>
</dbReference>
<evidence type="ECO:0000256" key="5">
    <source>
        <dbReference type="ARBA" id="ARBA00022679"/>
    </source>
</evidence>
<dbReference type="SMART" id="SM00304">
    <property type="entry name" value="HAMP"/>
    <property type="match status" value="1"/>
</dbReference>
<dbReference type="InterPro" id="IPR005467">
    <property type="entry name" value="His_kinase_dom"/>
</dbReference>
<keyword evidence="4" id="KW-0597">Phosphoprotein</keyword>
<feature type="domain" description="HAMP" evidence="12">
    <location>
        <begin position="87"/>
        <end position="139"/>
    </location>
</feature>
<keyword evidence="14" id="KW-1185">Reference proteome</keyword>
<comment type="caution">
    <text evidence="13">The sequence shown here is derived from an EMBL/GenBank/DDBJ whole genome shotgun (WGS) entry which is preliminary data.</text>
</comment>
<dbReference type="PANTHER" id="PTHR43711:SF32">
    <property type="entry name" value="SENSOR-TYPE HISTIDINE KINASE PRRB"/>
    <property type="match status" value="1"/>
</dbReference>
<evidence type="ECO:0000259" key="12">
    <source>
        <dbReference type="PROSITE" id="PS50885"/>
    </source>
</evidence>
<dbReference type="EMBL" id="JAAXOO010000005">
    <property type="protein sequence ID" value="NKY35571.1"/>
    <property type="molecule type" value="Genomic_DNA"/>
</dbReference>
<dbReference type="InterPro" id="IPR003661">
    <property type="entry name" value="HisK_dim/P_dom"/>
</dbReference>
<comment type="subcellular location">
    <subcellularLocation>
        <location evidence="2">Cell membrane</location>
    </subcellularLocation>
</comment>
<name>A0A846XGS9_9NOCA</name>
<keyword evidence="9" id="KW-0902">Two-component regulatory system</keyword>
<dbReference type="CDD" id="cd00082">
    <property type="entry name" value="HisKA"/>
    <property type="match status" value="1"/>
</dbReference>
<dbReference type="PROSITE" id="PS50109">
    <property type="entry name" value="HIS_KIN"/>
    <property type="match status" value="1"/>
</dbReference>
<evidence type="ECO:0000256" key="3">
    <source>
        <dbReference type="ARBA" id="ARBA00012438"/>
    </source>
</evidence>
<evidence type="ECO:0000313" key="13">
    <source>
        <dbReference type="EMBL" id="NKY35571.1"/>
    </source>
</evidence>
<dbReference type="CDD" id="cd00075">
    <property type="entry name" value="HATPase"/>
    <property type="match status" value="1"/>
</dbReference>
<dbReference type="PRINTS" id="PR00344">
    <property type="entry name" value="BCTRLSENSOR"/>
</dbReference>
<accession>A0A846XGS9</accession>
<dbReference type="SUPFAM" id="SSF55874">
    <property type="entry name" value="ATPase domain of HSP90 chaperone/DNA topoisomerase II/histidine kinase"/>
    <property type="match status" value="1"/>
</dbReference>
<dbReference type="InterPro" id="IPR036097">
    <property type="entry name" value="HisK_dim/P_sf"/>
</dbReference>
<feature type="domain" description="Histidine kinase" evidence="11">
    <location>
        <begin position="147"/>
        <end position="358"/>
    </location>
</feature>
<evidence type="ECO:0000256" key="1">
    <source>
        <dbReference type="ARBA" id="ARBA00000085"/>
    </source>
</evidence>